<evidence type="ECO:0000313" key="2">
    <source>
        <dbReference type="Proteomes" id="UP000682811"/>
    </source>
</evidence>
<organism evidence="1 2">
    <name type="scientific">Paenibacillus azoreducens</name>
    <dbReference type="NCBI Taxonomy" id="116718"/>
    <lineage>
        <taxon>Bacteria</taxon>
        <taxon>Bacillati</taxon>
        <taxon>Bacillota</taxon>
        <taxon>Bacilli</taxon>
        <taxon>Bacillales</taxon>
        <taxon>Paenibacillaceae</taxon>
        <taxon>Paenibacillus</taxon>
    </lineage>
</organism>
<comment type="caution">
    <text evidence="1">The sequence shown here is derived from an EMBL/GenBank/DDBJ whole genome shotgun (WGS) entry which is preliminary data.</text>
</comment>
<evidence type="ECO:0000313" key="1">
    <source>
        <dbReference type="EMBL" id="GIO46624.1"/>
    </source>
</evidence>
<name>A0A919Y9F6_9BACL</name>
<dbReference type="AlphaFoldDB" id="A0A919Y9F6"/>
<accession>A0A919Y9F6</accession>
<proteinExistence type="predicted"/>
<gene>
    <name evidence="1" type="ORF">J34TS1_13890</name>
</gene>
<dbReference type="EMBL" id="BORT01000004">
    <property type="protein sequence ID" value="GIO46624.1"/>
    <property type="molecule type" value="Genomic_DNA"/>
</dbReference>
<dbReference type="RefSeq" id="WP_212977609.1">
    <property type="nucleotide sequence ID" value="NZ_AP025343.1"/>
</dbReference>
<reference evidence="1 2" key="1">
    <citation type="submission" date="2021-03" db="EMBL/GenBank/DDBJ databases">
        <title>Antimicrobial resistance genes in bacteria isolated from Japanese honey, and their potential for conferring macrolide and lincosamide resistance in the American foulbrood pathogen Paenibacillus larvae.</title>
        <authorList>
            <person name="Okamoto M."/>
            <person name="Kumagai M."/>
            <person name="Kanamori H."/>
            <person name="Takamatsu D."/>
        </authorList>
    </citation>
    <scope>NUCLEOTIDE SEQUENCE [LARGE SCALE GENOMIC DNA]</scope>
    <source>
        <strain evidence="1 2">J34TS1</strain>
    </source>
</reference>
<sequence>MILKYKIRQEAEKGAISPFIVGAEEIILTSVTLEGIVEGDLVSLNIDISWLKPMCDLGELEIFLRKDTPNGPVLYWTLETCFAKANTRERYSLTGEDGMRNFYLTVRSSEEKAILTGYALEGSVSSPA</sequence>
<dbReference type="Proteomes" id="UP000682811">
    <property type="component" value="Unassembled WGS sequence"/>
</dbReference>
<protein>
    <submittedName>
        <fullName evidence="1">Uncharacterized protein</fullName>
    </submittedName>
</protein>
<keyword evidence="2" id="KW-1185">Reference proteome</keyword>